<dbReference type="RefSeq" id="WP_308350249.1">
    <property type="nucleotide sequence ID" value="NZ_CP129971.1"/>
</dbReference>
<dbReference type="KEGG" id="msaa:QYS49_04870"/>
<reference evidence="1 2" key="1">
    <citation type="submission" date="2023-08" db="EMBL/GenBank/DDBJ databases">
        <title>Comparative genomics and taxonomic characterization of three novel marine species of genus Marivirga.</title>
        <authorList>
            <person name="Muhammad N."/>
            <person name="Kim S.-G."/>
        </authorList>
    </citation>
    <scope>NUCLEOTIDE SEQUENCE [LARGE SCALE GENOMIC DNA]</scope>
    <source>
        <strain evidence="1 2">BDSF4-3</strain>
    </source>
</reference>
<evidence type="ECO:0000313" key="1">
    <source>
        <dbReference type="EMBL" id="WKK76628.2"/>
    </source>
</evidence>
<protein>
    <submittedName>
        <fullName evidence="1">Uncharacterized protein</fullName>
    </submittedName>
</protein>
<accession>A0AA49GAY7</accession>
<dbReference type="EMBL" id="CP129971">
    <property type="protein sequence ID" value="WKK76628.2"/>
    <property type="molecule type" value="Genomic_DNA"/>
</dbReference>
<dbReference type="AlphaFoldDB" id="A0AA49GAY7"/>
<keyword evidence="2" id="KW-1185">Reference proteome</keyword>
<proteinExistence type="predicted"/>
<organism evidence="1 2">
    <name type="scientific">Marivirga salinarum</name>
    <dbReference type="NCBI Taxonomy" id="3059078"/>
    <lineage>
        <taxon>Bacteria</taxon>
        <taxon>Pseudomonadati</taxon>
        <taxon>Bacteroidota</taxon>
        <taxon>Cytophagia</taxon>
        <taxon>Cytophagales</taxon>
        <taxon>Marivirgaceae</taxon>
        <taxon>Marivirga</taxon>
    </lineage>
</organism>
<sequence length="402" mass="46170">MKQSIALLISIYLLVSCTEREIQQIDFSTDYKFSSEIEEQILTDTIPWKYQISAADFAKKGDYKNALIHWDMGMPTQDRNYTKSEIDSINSKYSVVNATEYIIQEAQKNQVVMINEAHHNSMHRAFTKSLLQRLFDNGYKNLGLEALDIGNNLDSALNRRGYPVQKTGYYTQDPQFGDLIRDAIEIGYEVFAYERLGTDFGKNREIGQAKNIQKVIESKPNEKFLIHCGFAHLMEGNYSGWEKAMAGRLTEYTGINPLTINQVEYSERSKAEYNHPLLKALDIKESSVLIDKDDNPLKYEKDEAWADIAVLHPNTDYVDGRPNWLFENGNKNISLELKDIPIEFPVMVLAYKKGEDINMAVPMDITEIEDKKENAHLALEKGAYEIVVTNKLKSFKFERVVE</sequence>
<gene>
    <name evidence="1" type="ORF">QYS49_04870</name>
</gene>
<evidence type="ECO:0000313" key="2">
    <source>
        <dbReference type="Proteomes" id="UP001230496"/>
    </source>
</evidence>
<dbReference type="PROSITE" id="PS51257">
    <property type="entry name" value="PROKAR_LIPOPROTEIN"/>
    <property type="match status" value="1"/>
</dbReference>
<name>A0AA49GAY7_9BACT</name>
<dbReference type="Proteomes" id="UP001230496">
    <property type="component" value="Chromosome"/>
</dbReference>